<dbReference type="EMBL" id="JAQIOY010000002">
    <property type="protein sequence ID" value="MDA7424751.1"/>
    <property type="molecule type" value="Genomic_DNA"/>
</dbReference>
<organism evidence="3 4">
    <name type="scientific">Thalassococcus lentus</name>
    <dbReference type="NCBI Taxonomy" id="1210524"/>
    <lineage>
        <taxon>Bacteria</taxon>
        <taxon>Pseudomonadati</taxon>
        <taxon>Pseudomonadota</taxon>
        <taxon>Alphaproteobacteria</taxon>
        <taxon>Rhodobacterales</taxon>
        <taxon>Roseobacteraceae</taxon>
        <taxon>Thalassococcus</taxon>
    </lineage>
</organism>
<feature type="signal peptide" evidence="1">
    <location>
        <begin position="1"/>
        <end position="25"/>
    </location>
</feature>
<accession>A0ABT4XS36</accession>
<dbReference type="PANTHER" id="PTHR43031:SF16">
    <property type="entry name" value="OXIDOREDUCTASE"/>
    <property type="match status" value="1"/>
</dbReference>
<dbReference type="CDD" id="cd00158">
    <property type="entry name" value="RHOD"/>
    <property type="match status" value="1"/>
</dbReference>
<dbReference type="InterPro" id="IPR036873">
    <property type="entry name" value="Rhodanese-like_dom_sf"/>
</dbReference>
<dbReference type="InterPro" id="IPR050229">
    <property type="entry name" value="GlpE_sulfurtransferase"/>
</dbReference>
<proteinExistence type="predicted"/>
<sequence>MIRRTIKKAAVSIALIASIASPLSAQDLADEIIGYMDFATYDAGIILPEQLTEDIWDALYFVDTRDAAQFNAGSIPGAVHIEWREIPARLDELPADKKVVLYCNTGTLSAQATFAARLMGHENVVVLQSGFDGWQANAAYQPE</sequence>
<feature type="chain" id="PRO_5047057732" evidence="1">
    <location>
        <begin position="26"/>
        <end position="143"/>
    </location>
</feature>
<gene>
    <name evidence="3" type="ORF">PFY00_08450</name>
</gene>
<evidence type="ECO:0000256" key="1">
    <source>
        <dbReference type="SAM" id="SignalP"/>
    </source>
</evidence>
<evidence type="ECO:0000259" key="2">
    <source>
        <dbReference type="PROSITE" id="PS50206"/>
    </source>
</evidence>
<dbReference type="PROSITE" id="PS50206">
    <property type="entry name" value="RHODANESE_3"/>
    <property type="match status" value="1"/>
</dbReference>
<feature type="domain" description="Rhodanese" evidence="2">
    <location>
        <begin position="55"/>
        <end position="139"/>
    </location>
</feature>
<keyword evidence="1" id="KW-0732">Signal</keyword>
<dbReference type="Gene3D" id="3.40.250.10">
    <property type="entry name" value="Rhodanese-like domain"/>
    <property type="match status" value="1"/>
</dbReference>
<dbReference type="SMART" id="SM00450">
    <property type="entry name" value="RHOD"/>
    <property type="match status" value="1"/>
</dbReference>
<dbReference type="Proteomes" id="UP001210720">
    <property type="component" value="Unassembled WGS sequence"/>
</dbReference>
<keyword evidence="4" id="KW-1185">Reference proteome</keyword>
<reference evidence="3 4" key="1">
    <citation type="submission" date="2023-01" db="EMBL/GenBank/DDBJ databases">
        <title>Thalassococcus onchidii sp. nov., isolated from a marine invertebrate from the South China Sea.</title>
        <authorList>
            <person name="Xu S."/>
            <person name="Liu Z."/>
            <person name="Xu Y."/>
        </authorList>
    </citation>
    <scope>NUCLEOTIDE SEQUENCE [LARGE SCALE GENOMIC DNA]</scope>
    <source>
        <strain evidence="3 4">KCTC 32084</strain>
    </source>
</reference>
<evidence type="ECO:0000313" key="4">
    <source>
        <dbReference type="Proteomes" id="UP001210720"/>
    </source>
</evidence>
<dbReference type="SUPFAM" id="SSF52821">
    <property type="entry name" value="Rhodanese/Cell cycle control phosphatase"/>
    <property type="match status" value="1"/>
</dbReference>
<evidence type="ECO:0000313" key="3">
    <source>
        <dbReference type="EMBL" id="MDA7424751.1"/>
    </source>
</evidence>
<dbReference type="PANTHER" id="PTHR43031">
    <property type="entry name" value="FAD-DEPENDENT OXIDOREDUCTASE"/>
    <property type="match status" value="1"/>
</dbReference>
<comment type="caution">
    <text evidence="3">The sequence shown here is derived from an EMBL/GenBank/DDBJ whole genome shotgun (WGS) entry which is preliminary data.</text>
</comment>
<dbReference type="Pfam" id="PF00581">
    <property type="entry name" value="Rhodanese"/>
    <property type="match status" value="1"/>
</dbReference>
<dbReference type="RefSeq" id="WP_271432094.1">
    <property type="nucleotide sequence ID" value="NZ_JAQIOY010000002.1"/>
</dbReference>
<protein>
    <submittedName>
        <fullName evidence="3">Rhodanese-like domain-containing protein</fullName>
    </submittedName>
</protein>
<dbReference type="InterPro" id="IPR001763">
    <property type="entry name" value="Rhodanese-like_dom"/>
</dbReference>
<name>A0ABT4XS36_9RHOB</name>